<evidence type="ECO:0000313" key="3">
    <source>
        <dbReference type="Proteomes" id="UP000237438"/>
    </source>
</evidence>
<feature type="region of interest" description="Disordered" evidence="1">
    <location>
        <begin position="180"/>
        <end position="203"/>
    </location>
</feature>
<comment type="caution">
    <text evidence="2">The sequence shown here is derived from an EMBL/GenBank/DDBJ whole genome shotgun (WGS) entry which is preliminary data.</text>
</comment>
<dbReference type="EMBL" id="PEDP01000836">
    <property type="protein sequence ID" value="POS84841.1"/>
    <property type="molecule type" value="Genomic_DNA"/>
</dbReference>
<protein>
    <submittedName>
        <fullName evidence="2">Uncharacterized protein</fullName>
    </submittedName>
</protein>
<evidence type="ECO:0000256" key="1">
    <source>
        <dbReference type="SAM" id="MobiDB-lite"/>
    </source>
</evidence>
<reference evidence="2 3" key="1">
    <citation type="submission" date="2017-10" db="EMBL/GenBank/DDBJ databases">
        <title>Development of genomic resources for the powdery mildew, Erysiphe pulchra.</title>
        <authorList>
            <person name="Wadl P.A."/>
            <person name="Mack B.M."/>
            <person name="Moore G."/>
            <person name="Beltz S.B."/>
        </authorList>
    </citation>
    <scope>NUCLEOTIDE SEQUENCE [LARGE SCALE GENOMIC DNA]</scope>
    <source>
        <strain evidence="2">Cflorida</strain>
    </source>
</reference>
<name>A0A2S4PS36_9PEZI</name>
<evidence type="ECO:0000313" key="2">
    <source>
        <dbReference type="EMBL" id="POS84841.1"/>
    </source>
</evidence>
<dbReference type="Proteomes" id="UP000237438">
    <property type="component" value="Unassembled WGS sequence"/>
</dbReference>
<keyword evidence="3" id="KW-1185">Reference proteome</keyword>
<accession>A0A2S4PS36</accession>
<feature type="compositionally biased region" description="Pro residues" evidence="1">
    <location>
        <begin position="51"/>
        <end position="69"/>
    </location>
</feature>
<sequence>MDKKELAGKKHVTNDLAQFLLHRPGIAIDYLQNGVDSSPFNGKEPSTSPNFPIPPIPNSPSPFAPPTPPLNLEPPTKLSDIRQILKPVAPSKRPITERPTPSCSNEISTGNAFLPKELAEIVAIRQRRERAWHARLMICTTAISSIESTLANFKEEIEKEEVAAFKAYLQLAIANFAAVDSSPSPPQIPSHTRPTKGDRIGKDKSNTKKVTIALPQKPMGVAINRRVAKETPSLPNTPHMSENTWATVARAGQKKARVILNNSTQVNLTGRQSHRPAIKEKSKVTAPQRLALSDKRLFVRLPQEHEWRKLSPAGIREVIVKKLHISPSLIGRIKPVHSGFALSPCSPEASEEIIKAGNGLFLSGAKLETATNWASVLVPTVPASIKMEQGL</sequence>
<dbReference type="OrthoDB" id="10436043at2759"/>
<proteinExistence type="predicted"/>
<dbReference type="AlphaFoldDB" id="A0A2S4PS36"/>
<gene>
    <name evidence="2" type="ORF">EPUL_004093</name>
</gene>
<feature type="region of interest" description="Disordered" evidence="1">
    <location>
        <begin position="34"/>
        <end position="69"/>
    </location>
</feature>
<organism evidence="2 3">
    <name type="scientific">Erysiphe pulchra</name>
    <dbReference type="NCBI Taxonomy" id="225359"/>
    <lineage>
        <taxon>Eukaryota</taxon>
        <taxon>Fungi</taxon>
        <taxon>Dikarya</taxon>
        <taxon>Ascomycota</taxon>
        <taxon>Pezizomycotina</taxon>
        <taxon>Leotiomycetes</taxon>
        <taxon>Erysiphales</taxon>
        <taxon>Erysiphaceae</taxon>
        <taxon>Erysiphe</taxon>
    </lineage>
</organism>
<feature type="non-terminal residue" evidence="2">
    <location>
        <position position="391"/>
    </location>
</feature>